<dbReference type="InterPro" id="IPR004099">
    <property type="entry name" value="Pyr_nucl-diS_OxRdtase_dimer"/>
</dbReference>
<dbReference type="SUPFAM" id="SSF51905">
    <property type="entry name" value="FAD/NAD(P)-binding domain"/>
    <property type="match status" value="1"/>
</dbReference>
<dbReference type="SUPFAM" id="SSF55424">
    <property type="entry name" value="FAD/NAD-linked reductases, dimerisation (C-terminal) domain"/>
    <property type="match status" value="1"/>
</dbReference>
<keyword evidence="7 11" id="KW-0676">Redox-active center</keyword>
<dbReference type="GO" id="GO:0016668">
    <property type="term" value="F:oxidoreductase activity, acting on a sulfur group of donors, NAD(P) as acceptor"/>
    <property type="evidence" value="ECO:0007669"/>
    <property type="project" value="InterPro"/>
</dbReference>
<evidence type="ECO:0000256" key="3">
    <source>
        <dbReference type="ARBA" id="ARBA00022827"/>
    </source>
</evidence>
<organism evidence="14 15">
    <name type="scientific">Chthoniobacter flavus Ellin428</name>
    <dbReference type="NCBI Taxonomy" id="497964"/>
    <lineage>
        <taxon>Bacteria</taxon>
        <taxon>Pseudomonadati</taxon>
        <taxon>Verrucomicrobiota</taxon>
        <taxon>Spartobacteria</taxon>
        <taxon>Chthoniobacterales</taxon>
        <taxon>Chthoniobacteraceae</taxon>
        <taxon>Chthoniobacter</taxon>
    </lineage>
</organism>
<keyword evidence="9" id="KW-0547">Nucleotide-binding</keyword>
<feature type="active site" description="Proton acceptor" evidence="8">
    <location>
        <position position="450"/>
    </location>
</feature>
<feature type="binding site" evidence="9">
    <location>
        <begin position="182"/>
        <end position="189"/>
    </location>
    <ligand>
        <name>NAD(+)</name>
        <dbReference type="ChEBI" id="CHEBI:57540"/>
    </ligand>
</feature>
<dbReference type="RefSeq" id="WP_006981702.1">
    <property type="nucleotide sequence ID" value="NZ_ABVL01000014.1"/>
</dbReference>
<dbReference type="PRINTS" id="PR00368">
    <property type="entry name" value="FADPNR"/>
</dbReference>
<evidence type="ECO:0000256" key="5">
    <source>
        <dbReference type="ARBA" id="ARBA00023002"/>
    </source>
</evidence>
<dbReference type="PIRSF" id="PIRSF000350">
    <property type="entry name" value="Mercury_reductase_MerA"/>
    <property type="match status" value="1"/>
</dbReference>
<evidence type="ECO:0000256" key="7">
    <source>
        <dbReference type="ARBA" id="ARBA00023284"/>
    </source>
</evidence>
<keyword evidence="4" id="KW-0521">NADP</keyword>
<proteinExistence type="inferred from homology"/>
<evidence type="ECO:0000259" key="13">
    <source>
        <dbReference type="Pfam" id="PF07992"/>
    </source>
</evidence>
<dbReference type="InterPro" id="IPR023753">
    <property type="entry name" value="FAD/NAD-binding_dom"/>
</dbReference>
<evidence type="ECO:0000313" key="15">
    <source>
        <dbReference type="Proteomes" id="UP000005824"/>
    </source>
</evidence>
<evidence type="ECO:0000256" key="8">
    <source>
        <dbReference type="PIRSR" id="PIRSR000350-2"/>
    </source>
</evidence>
<feature type="binding site" evidence="9">
    <location>
        <position position="53"/>
    </location>
    <ligand>
        <name>FAD</name>
        <dbReference type="ChEBI" id="CHEBI:57692"/>
    </ligand>
</feature>
<protein>
    <submittedName>
        <fullName evidence="14">Pyridine nucleotide-disulphide oxidoreductase dimerisation region</fullName>
    </submittedName>
</protein>
<feature type="binding site" evidence="9">
    <location>
        <begin position="145"/>
        <end position="147"/>
    </location>
    <ligand>
        <name>FAD</name>
        <dbReference type="ChEBI" id="CHEBI:57692"/>
    </ligand>
</feature>
<name>B4D639_9BACT</name>
<comment type="cofactor">
    <cofactor evidence="9">
        <name>FAD</name>
        <dbReference type="ChEBI" id="CHEBI:57692"/>
    </cofactor>
    <text evidence="9">Binds 1 FAD per subunit.</text>
</comment>
<dbReference type="GO" id="GO:0003955">
    <property type="term" value="F:NAD(P)H dehydrogenase (quinone) activity"/>
    <property type="evidence" value="ECO:0007669"/>
    <property type="project" value="TreeGrafter"/>
</dbReference>
<dbReference type="InterPro" id="IPR036188">
    <property type="entry name" value="FAD/NAD-bd_sf"/>
</dbReference>
<feature type="domain" description="Pyridine nucleotide-disulphide oxidoreductase dimerisation" evidence="12">
    <location>
        <begin position="356"/>
        <end position="458"/>
    </location>
</feature>
<dbReference type="PROSITE" id="PS00076">
    <property type="entry name" value="PYRIDINE_REDOX_1"/>
    <property type="match status" value="1"/>
</dbReference>
<evidence type="ECO:0000256" key="1">
    <source>
        <dbReference type="ARBA" id="ARBA00007532"/>
    </source>
</evidence>
<keyword evidence="2 11" id="KW-0285">Flavoprotein</keyword>
<dbReference type="PANTHER" id="PTHR43014">
    <property type="entry name" value="MERCURIC REDUCTASE"/>
    <property type="match status" value="1"/>
</dbReference>
<dbReference type="InParanoid" id="B4D639"/>
<dbReference type="Gene3D" id="3.50.50.60">
    <property type="entry name" value="FAD/NAD(P)-binding domain"/>
    <property type="match status" value="2"/>
</dbReference>
<evidence type="ECO:0000256" key="10">
    <source>
        <dbReference type="PIRSR" id="PIRSR000350-4"/>
    </source>
</evidence>
<dbReference type="Gene3D" id="3.30.390.30">
    <property type="match status" value="1"/>
</dbReference>
<dbReference type="Pfam" id="PF07992">
    <property type="entry name" value="Pyr_redox_2"/>
    <property type="match status" value="1"/>
</dbReference>
<feature type="binding site" evidence="9">
    <location>
        <position position="312"/>
    </location>
    <ligand>
        <name>FAD</name>
        <dbReference type="ChEBI" id="CHEBI:57692"/>
    </ligand>
</feature>
<keyword evidence="3 9" id="KW-0274">FAD</keyword>
<evidence type="ECO:0000259" key="12">
    <source>
        <dbReference type="Pfam" id="PF02852"/>
    </source>
</evidence>
<feature type="domain" description="FAD/NAD(P)-binding" evidence="13">
    <location>
        <begin position="6"/>
        <end position="327"/>
    </location>
</feature>
<dbReference type="PRINTS" id="PR00411">
    <property type="entry name" value="PNDRDTASEI"/>
</dbReference>
<comment type="similarity">
    <text evidence="1 11">Belongs to the class-I pyridine nucleotide-disulfide oxidoreductase family.</text>
</comment>
<gene>
    <name evidence="14" type="ORF">CfE428DRAFT_4378</name>
</gene>
<keyword evidence="9" id="KW-0520">NAD</keyword>
<accession>B4D639</accession>
<sequence>MSESDFDFIVIGGGSAGYAGAATASRLGLKTAVIEGGPEVGGLCILRGCMPSKTLLESGHRAEEIRHAGEFGLRAAYQGADGAAIRARKRKLIGEFADHRRGQLENGKFDFIRGEAAFVDAHTVEVRLLDGGTRTLTARTFLIATGSSIQWHDIPGLRETGCWTSDEVLDSEHIPASVVLLGGGAIALELASYYQGIGSRVTVIQRSEQVLKETDADVAEELVKALEHRGMEICRKTKLLRVERVGALKRVHFFHEGKERSIDAEEIVYALGRAPAIEKLQLARAGVKTGHHSIAADLHQRCGPTHIFAAGDVCGPVEVVHIAIQQAEIAARNAARTLGHLDGAMEKTDYRLALFAVFTDPQVAAVGLTERDARKKHKIVVAKYPFADHGKAMIHGSQHGFVKLIAERDSQQIIGASCIGPDAAELIHEIVVAMHFRATARDLMHIPHYHPTLSEIWTYPAEEIAHEINLMPP</sequence>
<dbReference type="STRING" id="497964.CfE428DRAFT_4378"/>
<keyword evidence="5 11" id="KW-0560">Oxidoreductase</keyword>
<evidence type="ECO:0000256" key="2">
    <source>
        <dbReference type="ARBA" id="ARBA00022630"/>
    </source>
</evidence>
<dbReference type="eggNOG" id="COG1249">
    <property type="taxonomic scope" value="Bacteria"/>
</dbReference>
<comment type="caution">
    <text evidence="14">The sequence shown here is derived from an EMBL/GenBank/DDBJ whole genome shotgun (WGS) entry which is preliminary data.</text>
</comment>
<keyword evidence="15" id="KW-1185">Reference proteome</keyword>
<keyword evidence="6" id="KW-1015">Disulfide bond</keyword>
<evidence type="ECO:0000313" key="14">
    <source>
        <dbReference type="EMBL" id="EDY18242.1"/>
    </source>
</evidence>
<dbReference type="GO" id="GO:0050660">
    <property type="term" value="F:flavin adenine dinucleotide binding"/>
    <property type="evidence" value="ECO:0007669"/>
    <property type="project" value="TreeGrafter"/>
</dbReference>
<dbReference type="FunFam" id="3.30.390.30:FF:000001">
    <property type="entry name" value="Dihydrolipoyl dehydrogenase"/>
    <property type="match status" value="1"/>
</dbReference>
<dbReference type="InterPro" id="IPR012999">
    <property type="entry name" value="Pyr_OxRdtase_I_AS"/>
</dbReference>
<evidence type="ECO:0000256" key="11">
    <source>
        <dbReference type="RuleBase" id="RU003691"/>
    </source>
</evidence>
<evidence type="ECO:0000256" key="6">
    <source>
        <dbReference type="ARBA" id="ARBA00023157"/>
    </source>
</evidence>
<reference evidence="14 15" key="1">
    <citation type="journal article" date="2011" name="J. Bacteriol.">
        <title>Genome sequence of Chthoniobacter flavus Ellin428, an aerobic heterotrophic soil bacterium.</title>
        <authorList>
            <person name="Kant R."/>
            <person name="van Passel M.W."/>
            <person name="Palva A."/>
            <person name="Lucas S."/>
            <person name="Lapidus A."/>
            <person name="Glavina Del Rio T."/>
            <person name="Dalin E."/>
            <person name="Tice H."/>
            <person name="Bruce D."/>
            <person name="Goodwin L."/>
            <person name="Pitluck S."/>
            <person name="Larimer F.W."/>
            <person name="Land M.L."/>
            <person name="Hauser L."/>
            <person name="Sangwan P."/>
            <person name="de Vos W.M."/>
            <person name="Janssen P.H."/>
            <person name="Smidt H."/>
        </authorList>
    </citation>
    <scope>NUCLEOTIDE SEQUENCE [LARGE SCALE GENOMIC DNA]</scope>
    <source>
        <strain evidence="14 15">Ellin428</strain>
    </source>
</reference>
<dbReference type="Proteomes" id="UP000005824">
    <property type="component" value="Unassembled WGS sequence"/>
</dbReference>
<dbReference type="Pfam" id="PF02852">
    <property type="entry name" value="Pyr_redox_dim"/>
    <property type="match status" value="1"/>
</dbReference>
<dbReference type="AlphaFoldDB" id="B4D639"/>
<dbReference type="InterPro" id="IPR001100">
    <property type="entry name" value="Pyr_nuc-diS_OxRdtase"/>
</dbReference>
<evidence type="ECO:0000256" key="4">
    <source>
        <dbReference type="ARBA" id="ARBA00022857"/>
    </source>
</evidence>
<dbReference type="InterPro" id="IPR016156">
    <property type="entry name" value="FAD/NAD-linked_Rdtase_dimer_sf"/>
</dbReference>
<feature type="disulfide bond" description="Redox-active" evidence="10">
    <location>
        <begin position="44"/>
        <end position="49"/>
    </location>
</feature>
<dbReference type="EMBL" id="ABVL01000014">
    <property type="protein sequence ID" value="EDY18242.1"/>
    <property type="molecule type" value="Genomic_DNA"/>
</dbReference>
<feature type="binding site" evidence="9">
    <location>
        <position position="272"/>
    </location>
    <ligand>
        <name>NAD(+)</name>
        <dbReference type="ChEBI" id="CHEBI:57540"/>
    </ligand>
</feature>
<dbReference type="PANTHER" id="PTHR43014:SF4">
    <property type="entry name" value="PYRIDINE NUCLEOTIDE-DISULFIDE OXIDOREDUCTASE RCLA-RELATED"/>
    <property type="match status" value="1"/>
</dbReference>
<evidence type="ECO:0000256" key="9">
    <source>
        <dbReference type="PIRSR" id="PIRSR000350-3"/>
    </source>
</evidence>